<keyword evidence="7 11" id="KW-0798">TonB box</keyword>
<feature type="compositionally biased region" description="Basic and acidic residues" evidence="12">
    <location>
        <begin position="65"/>
        <end position="78"/>
    </location>
</feature>
<feature type="compositionally biased region" description="Basic and acidic residues" evidence="12">
    <location>
        <begin position="89"/>
        <end position="102"/>
    </location>
</feature>
<evidence type="ECO:0000256" key="11">
    <source>
        <dbReference type="RuleBase" id="RU003357"/>
    </source>
</evidence>
<protein>
    <submittedName>
        <fullName evidence="15">Outer membrane receptor for ferrienterochelin and colicin</fullName>
    </submittedName>
</protein>
<organism evidence="15 16">
    <name type="scientific">Bartonella apihabitans</name>
    <dbReference type="NCBI Taxonomy" id="2750929"/>
    <lineage>
        <taxon>Bacteria</taxon>
        <taxon>Pseudomonadati</taxon>
        <taxon>Pseudomonadota</taxon>
        <taxon>Alphaproteobacteria</taxon>
        <taxon>Hyphomicrobiales</taxon>
        <taxon>Bartonellaceae</taxon>
        <taxon>Bartonella</taxon>
    </lineage>
</organism>
<evidence type="ECO:0000256" key="10">
    <source>
        <dbReference type="PROSITE-ProRule" id="PRU01360"/>
    </source>
</evidence>
<dbReference type="KEGG" id="bapa:BBC0178_017420"/>
<evidence type="ECO:0000256" key="6">
    <source>
        <dbReference type="ARBA" id="ARBA00023065"/>
    </source>
</evidence>
<evidence type="ECO:0000256" key="2">
    <source>
        <dbReference type="ARBA" id="ARBA00022448"/>
    </source>
</evidence>
<feature type="domain" description="TonB-dependent receptor plug" evidence="14">
    <location>
        <begin position="241"/>
        <end position="350"/>
    </location>
</feature>
<evidence type="ECO:0000259" key="14">
    <source>
        <dbReference type="Pfam" id="PF07715"/>
    </source>
</evidence>
<gene>
    <name evidence="15" type="ORF">BBC0178_017420</name>
</gene>
<evidence type="ECO:0000256" key="5">
    <source>
        <dbReference type="ARBA" id="ARBA00022729"/>
    </source>
</evidence>
<feature type="region of interest" description="Disordered" evidence="12">
    <location>
        <begin position="179"/>
        <end position="220"/>
    </location>
</feature>
<dbReference type="EMBL" id="CP015820">
    <property type="protein sequence ID" value="AQT43194.1"/>
    <property type="molecule type" value="Genomic_DNA"/>
</dbReference>
<dbReference type="InterPro" id="IPR000531">
    <property type="entry name" value="Beta-barrel_TonB"/>
</dbReference>
<comment type="similarity">
    <text evidence="10 11">Belongs to the TonB-dependent receptor family.</text>
</comment>
<dbReference type="SUPFAM" id="SSF56935">
    <property type="entry name" value="Porins"/>
    <property type="match status" value="1"/>
</dbReference>
<evidence type="ECO:0000256" key="12">
    <source>
        <dbReference type="SAM" id="MobiDB-lite"/>
    </source>
</evidence>
<dbReference type="Gene3D" id="2.170.130.10">
    <property type="entry name" value="TonB-dependent receptor, plug domain"/>
    <property type="match status" value="1"/>
</dbReference>
<keyword evidence="2 10" id="KW-0813">Transport</keyword>
<keyword evidence="3 10" id="KW-1134">Transmembrane beta strand</keyword>
<dbReference type="PANTHER" id="PTHR30069:SF53">
    <property type="entry name" value="COLICIN I RECEPTOR-RELATED"/>
    <property type="match status" value="1"/>
</dbReference>
<keyword evidence="16" id="KW-1185">Reference proteome</keyword>
<evidence type="ECO:0000256" key="1">
    <source>
        <dbReference type="ARBA" id="ARBA00004571"/>
    </source>
</evidence>
<keyword evidence="4 10" id="KW-0812">Transmembrane</keyword>
<dbReference type="InterPro" id="IPR036942">
    <property type="entry name" value="Beta-barrel_TonB_sf"/>
</dbReference>
<evidence type="ECO:0000313" key="15">
    <source>
        <dbReference type="EMBL" id="AQT43194.1"/>
    </source>
</evidence>
<feature type="domain" description="TonB-dependent receptor-like beta-barrel" evidence="13">
    <location>
        <begin position="446"/>
        <end position="868"/>
    </location>
</feature>
<evidence type="ECO:0000256" key="8">
    <source>
        <dbReference type="ARBA" id="ARBA00023136"/>
    </source>
</evidence>
<evidence type="ECO:0000256" key="9">
    <source>
        <dbReference type="ARBA" id="ARBA00023237"/>
    </source>
</evidence>
<evidence type="ECO:0000259" key="13">
    <source>
        <dbReference type="Pfam" id="PF00593"/>
    </source>
</evidence>
<reference evidence="15 16" key="1">
    <citation type="submission" date="2016-11" db="EMBL/GenBank/DDBJ databases">
        <title>Comparative genomics of Bartonella apis.</title>
        <authorList>
            <person name="Engel P."/>
        </authorList>
    </citation>
    <scope>NUCLEOTIDE SEQUENCE [LARGE SCALE GENOMIC DNA]</scope>
    <source>
        <strain evidence="15 16">BBC0178</strain>
    </source>
</reference>
<keyword evidence="9 10" id="KW-0998">Cell outer membrane</keyword>
<keyword evidence="15" id="KW-0675">Receptor</keyword>
<evidence type="ECO:0000256" key="4">
    <source>
        <dbReference type="ARBA" id="ARBA00022692"/>
    </source>
</evidence>
<evidence type="ECO:0000256" key="3">
    <source>
        <dbReference type="ARBA" id="ARBA00022452"/>
    </source>
</evidence>
<dbReference type="GO" id="GO:0009279">
    <property type="term" value="C:cell outer membrane"/>
    <property type="evidence" value="ECO:0007669"/>
    <property type="project" value="UniProtKB-SubCell"/>
</dbReference>
<dbReference type="Pfam" id="PF00593">
    <property type="entry name" value="TonB_dep_Rec_b-barrel"/>
    <property type="match status" value="1"/>
</dbReference>
<dbReference type="PROSITE" id="PS52016">
    <property type="entry name" value="TONB_DEPENDENT_REC_3"/>
    <property type="match status" value="1"/>
</dbReference>
<dbReference type="AlphaFoldDB" id="A0A1U9MD26"/>
<dbReference type="PANTHER" id="PTHR30069">
    <property type="entry name" value="TONB-DEPENDENT OUTER MEMBRANE RECEPTOR"/>
    <property type="match status" value="1"/>
</dbReference>
<proteinExistence type="inferred from homology"/>
<dbReference type="CDD" id="cd01347">
    <property type="entry name" value="ligand_gated_channel"/>
    <property type="match status" value="1"/>
</dbReference>
<accession>A0A1U9MD26</accession>
<keyword evidence="5" id="KW-0732">Signal</keyword>
<comment type="subcellular location">
    <subcellularLocation>
        <location evidence="1 10">Cell outer membrane</location>
        <topology evidence="1 10">Multi-pass membrane protein</topology>
    </subcellularLocation>
</comment>
<evidence type="ECO:0000256" key="7">
    <source>
        <dbReference type="ARBA" id="ARBA00023077"/>
    </source>
</evidence>
<dbReference type="InterPro" id="IPR012910">
    <property type="entry name" value="Plug_dom"/>
</dbReference>
<dbReference type="GO" id="GO:0015344">
    <property type="term" value="F:siderophore uptake transmembrane transporter activity"/>
    <property type="evidence" value="ECO:0007669"/>
    <property type="project" value="TreeGrafter"/>
</dbReference>
<dbReference type="Gene3D" id="2.40.170.20">
    <property type="entry name" value="TonB-dependent receptor, beta-barrel domain"/>
    <property type="match status" value="1"/>
</dbReference>
<sequence>MSIGYGEGEHFSDDQEFSSCQNVMTEKKILKSHRDMAAQSFRAENESGRGKEFSAGESFGGAKSFRAENESGRGKEFSAGESLSGAKGFRAENESGRGKEFSAGESLSGAKDFRAENESGRGKEFSAGESFSGAKGFNASRKMLVALACSTFFSTSLFFDGAAFAETVNNELKIANNGKESKPSLAKKKQNATGEKAESEDSEATSNSAAAASADNPAPLADEGTMLRQVVVSATGFEQNVKDAPASISVIPREEIEKGSFRDLTDALRNVQGVAVTGTAAEQDIFIRGLPGAYTLILVDGKRQSTREARTNGNSGFEQSFIPPAAAIERIEVVRGPMSSLYGSDAMGGVINIITRKVPHKWTGSFTIDGTANQYSKFGNTAQGSYYVGGPLAPDVVGMQLWGRGLGREEDDIISGTPKKKEIDITGKVTVTPDENNDLTFEAGHTRLRRYSSVGHNIERTENISRKPVDTYNKNDRDHWVVGYTGRYGFTTADFSVLQETASRTNYTWDSPTHDYVANLRSPEIRNTVVDGKFTTPFDIFGRHTLVTGGQFNRGALTDQNPGMRTGLDEEFTIEQWAGFAEDEWWLTDTFSLTGGVRMDHHQIYGEHWSPRGYAVWHATDNLVFKGGVSTGFKAPEIREIAPGYAYTTGGGNCFYGRNPPKGRNRCGVIVGADNLEAEKSTSYEFSSIWDNLDNLELGATYFYTDFKDKITNRQVLDSNGNPVEWSVDPNYVLYENLNIDDAVMQGVELTGSWKPIDVLTIRSNYTYTHSEQKSGDYEGLPLARTPKHIANLRAEWQTPIEKLESFAAATYHGKETNAGFRTGTAGKAVYKNGKIVGREYDDYVTFDIGGSYAFSENVKLNAAIYNLFDKSVGVDQFNDVVEGRRLWLSMNSQF</sequence>
<dbReference type="GO" id="GO:0044718">
    <property type="term" value="P:siderophore transmembrane transport"/>
    <property type="evidence" value="ECO:0007669"/>
    <property type="project" value="TreeGrafter"/>
</dbReference>
<dbReference type="Proteomes" id="UP000189660">
    <property type="component" value="Chromosome"/>
</dbReference>
<keyword evidence="6" id="KW-0406">Ion transport</keyword>
<feature type="compositionally biased region" description="Low complexity" evidence="12">
    <location>
        <begin position="204"/>
        <end position="220"/>
    </location>
</feature>
<name>A0A1U9MD26_9HYPH</name>
<keyword evidence="8 10" id="KW-0472">Membrane</keyword>
<dbReference type="InterPro" id="IPR037066">
    <property type="entry name" value="Plug_dom_sf"/>
</dbReference>
<evidence type="ECO:0000313" key="16">
    <source>
        <dbReference type="Proteomes" id="UP000189660"/>
    </source>
</evidence>
<feature type="region of interest" description="Disordered" evidence="12">
    <location>
        <begin position="64"/>
        <end position="107"/>
    </location>
</feature>
<dbReference type="InterPro" id="IPR039426">
    <property type="entry name" value="TonB-dep_rcpt-like"/>
</dbReference>
<dbReference type="Pfam" id="PF07715">
    <property type="entry name" value="Plug"/>
    <property type="match status" value="1"/>
</dbReference>